<sequence length="82" mass="9423">MRFFGAKGVVCQLATGAIVLSCVRSETHLNDFRLFSVGLFCCEFWNVFLRGPYCRSRFRILARREKGTHKPKTTPRKREPGA</sequence>
<accession>A0A2M4D7G3</accession>
<name>A0A2M4D7G3_ANODA</name>
<organism evidence="1">
    <name type="scientific">Anopheles darlingi</name>
    <name type="common">Mosquito</name>
    <dbReference type="NCBI Taxonomy" id="43151"/>
    <lineage>
        <taxon>Eukaryota</taxon>
        <taxon>Metazoa</taxon>
        <taxon>Ecdysozoa</taxon>
        <taxon>Arthropoda</taxon>
        <taxon>Hexapoda</taxon>
        <taxon>Insecta</taxon>
        <taxon>Pterygota</taxon>
        <taxon>Neoptera</taxon>
        <taxon>Endopterygota</taxon>
        <taxon>Diptera</taxon>
        <taxon>Nematocera</taxon>
        <taxon>Culicoidea</taxon>
        <taxon>Culicidae</taxon>
        <taxon>Anophelinae</taxon>
        <taxon>Anopheles</taxon>
    </lineage>
</organism>
<dbReference type="AlphaFoldDB" id="A0A2M4D7G3"/>
<protein>
    <submittedName>
        <fullName evidence="1">Putative secreted protein</fullName>
    </submittedName>
</protein>
<evidence type="ECO:0000313" key="1">
    <source>
        <dbReference type="EMBL" id="MBW73476.1"/>
    </source>
</evidence>
<dbReference type="EMBL" id="GGFL01009298">
    <property type="protein sequence ID" value="MBW73476.1"/>
    <property type="molecule type" value="Transcribed_RNA"/>
</dbReference>
<reference evidence="1" key="1">
    <citation type="submission" date="2018-01" db="EMBL/GenBank/DDBJ databases">
        <title>An insight into the sialome of Amazonian anophelines.</title>
        <authorList>
            <person name="Ribeiro J.M."/>
            <person name="Scarpassa V."/>
            <person name="Calvo E."/>
        </authorList>
    </citation>
    <scope>NUCLEOTIDE SEQUENCE</scope>
</reference>
<proteinExistence type="predicted"/>
<dbReference type="PROSITE" id="PS51257">
    <property type="entry name" value="PROKAR_LIPOPROTEIN"/>
    <property type="match status" value="1"/>
</dbReference>